<dbReference type="EMBL" id="JBBPBN010000056">
    <property type="protein sequence ID" value="KAK8989582.1"/>
    <property type="molecule type" value="Genomic_DNA"/>
</dbReference>
<comment type="similarity">
    <text evidence="2">Belongs to the CDC50/LEM3 family.</text>
</comment>
<sequence>MNHEDDDGRMLGIQTSKVAERIAVVEYHREDSEMPETNSDRQRRGDRESGNQHLSMYLQAKLSKFVHRCGCLCVCTSGSPSMHQRLPACKPVLTPPWVSSSFLQVITIYLLIGFIFVPVGLVTLRASHSVVEIEERYDIECVPESSRIDKVSYIQDDSIPKNCSLLFKTFRTMSGQAIPSTVLSRSSQRITLQYVRSRSDQQLLHGRNSRGTSTCQPVESSNNRTIVPCGLIAWSLFNDTFTFIRGKGELKVNRTNIAWKSDRDHKFGKNVYPYNFQNGTWIGGGKLNPRIPLSDQEDLIVWMRIAALPSFRKLYGRIEEDLDVGDYVNVKLMNNYNTYSFGGKKKLVLSTSNWLGGKNDFLALAYVFVGSSSLTIAIVFLLLHLYSRRGWTSDFMEEVRHPVTSSSGNFPCLVLVMVMVIKMMKEMGCKQNWGAVAPARLVSTRKSSISPRLETILEEGCENHAAFTKKILLYLPVVLSTVFYFLVYNGVTRCA</sequence>
<feature type="transmembrane region" description="Helical" evidence="7">
    <location>
        <begin position="102"/>
        <end position="124"/>
    </location>
</feature>
<organism evidence="8 9">
    <name type="scientific">Hibiscus sabdariffa</name>
    <name type="common">roselle</name>
    <dbReference type="NCBI Taxonomy" id="183260"/>
    <lineage>
        <taxon>Eukaryota</taxon>
        <taxon>Viridiplantae</taxon>
        <taxon>Streptophyta</taxon>
        <taxon>Embryophyta</taxon>
        <taxon>Tracheophyta</taxon>
        <taxon>Spermatophyta</taxon>
        <taxon>Magnoliopsida</taxon>
        <taxon>eudicotyledons</taxon>
        <taxon>Gunneridae</taxon>
        <taxon>Pentapetalae</taxon>
        <taxon>rosids</taxon>
        <taxon>malvids</taxon>
        <taxon>Malvales</taxon>
        <taxon>Malvaceae</taxon>
        <taxon>Malvoideae</taxon>
        <taxon>Hibiscus</taxon>
    </lineage>
</organism>
<comment type="caution">
    <text evidence="8">The sequence shown here is derived from an EMBL/GenBank/DDBJ whole genome shotgun (WGS) entry which is preliminary data.</text>
</comment>
<evidence type="ECO:0000256" key="4">
    <source>
        <dbReference type="ARBA" id="ARBA00022989"/>
    </source>
</evidence>
<keyword evidence="4 7" id="KW-1133">Transmembrane helix</keyword>
<evidence type="ECO:0000256" key="2">
    <source>
        <dbReference type="ARBA" id="ARBA00009457"/>
    </source>
</evidence>
<feature type="region of interest" description="Disordered" evidence="6">
    <location>
        <begin position="29"/>
        <end position="50"/>
    </location>
</feature>
<keyword evidence="9" id="KW-1185">Reference proteome</keyword>
<gene>
    <name evidence="8" type="ORF">V6N11_064004</name>
</gene>
<evidence type="ECO:0000313" key="8">
    <source>
        <dbReference type="EMBL" id="KAK8989582.1"/>
    </source>
</evidence>
<evidence type="ECO:0000313" key="9">
    <source>
        <dbReference type="Proteomes" id="UP001396334"/>
    </source>
</evidence>
<keyword evidence="3 7" id="KW-0812">Transmembrane</keyword>
<evidence type="ECO:0000256" key="7">
    <source>
        <dbReference type="SAM" id="Phobius"/>
    </source>
</evidence>
<dbReference type="InterPro" id="IPR005045">
    <property type="entry name" value="CDC50/LEM3_fam"/>
</dbReference>
<evidence type="ECO:0008006" key="10">
    <source>
        <dbReference type="Google" id="ProtNLM"/>
    </source>
</evidence>
<name>A0ABR2PMM1_9ROSI</name>
<evidence type="ECO:0000256" key="3">
    <source>
        <dbReference type="ARBA" id="ARBA00022692"/>
    </source>
</evidence>
<dbReference type="PANTHER" id="PTHR10926">
    <property type="entry name" value="CELL CYCLE CONTROL PROTEIN 50"/>
    <property type="match status" value="1"/>
</dbReference>
<evidence type="ECO:0000256" key="5">
    <source>
        <dbReference type="ARBA" id="ARBA00023136"/>
    </source>
</evidence>
<evidence type="ECO:0000256" key="1">
    <source>
        <dbReference type="ARBA" id="ARBA00004370"/>
    </source>
</evidence>
<dbReference type="PANTHER" id="PTHR10926:SF29">
    <property type="entry name" value="ALA-INTERACTING SUBUNIT 2-RELATED"/>
    <property type="match status" value="1"/>
</dbReference>
<feature type="transmembrane region" description="Helical" evidence="7">
    <location>
        <begin position="361"/>
        <end position="383"/>
    </location>
</feature>
<proteinExistence type="inferred from homology"/>
<comment type="subcellular location">
    <subcellularLocation>
        <location evidence="1">Membrane</location>
    </subcellularLocation>
</comment>
<protein>
    <recommendedName>
        <fullName evidence="10">ALA-interacting subunit</fullName>
    </recommendedName>
</protein>
<dbReference type="Pfam" id="PF03381">
    <property type="entry name" value="CDC50"/>
    <property type="match status" value="1"/>
</dbReference>
<feature type="transmembrane region" description="Helical" evidence="7">
    <location>
        <begin position="471"/>
        <end position="491"/>
    </location>
</feature>
<feature type="transmembrane region" description="Helical" evidence="7">
    <location>
        <begin position="403"/>
        <end position="421"/>
    </location>
</feature>
<reference evidence="8 9" key="1">
    <citation type="journal article" date="2024" name="G3 (Bethesda)">
        <title>Genome assembly of Hibiscus sabdariffa L. provides insights into metabolisms of medicinal natural products.</title>
        <authorList>
            <person name="Kim T."/>
        </authorList>
    </citation>
    <scope>NUCLEOTIDE SEQUENCE [LARGE SCALE GENOMIC DNA]</scope>
    <source>
        <strain evidence="8">TK-2024</strain>
        <tissue evidence="8">Old leaves</tissue>
    </source>
</reference>
<accession>A0ABR2PMM1</accession>
<keyword evidence="5 7" id="KW-0472">Membrane</keyword>
<dbReference type="Proteomes" id="UP001396334">
    <property type="component" value="Unassembled WGS sequence"/>
</dbReference>
<evidence type="ECO:0000256" key="6">
    <source>
        <dbReference type="SAM" id="MobiDB-lite"/>
    </source>
</evidence>